<evidence type="ECO:0000313" key="4">
    <source>
        <dbReference type="Proteomes" id="UP001595803"/>
    </source>
</evidence>
<keyword evidence="4" id="KW-1185">Reference proteome</keyword>
<gene>
    <name evidence="3" type="ORF">ACFOSB_20530</name>
</gene>
<feature type="domain" description="PLD phosphodiesterase" evidence="2">
    <location>
        <begin position="454"/>
        <end position="476"/>
    </location>
</feature>
<evidence type="ECO:0000256" key="1">
    <source>
        <dbReference type="SAM" id="SignalP"/>
    </source>
</evidence>
<name>A0ABV7ZGL2_9DEIO</name>
<dbReference type="Proteomes" id="UP001595803">
    <property type="component" value="Unassembled WGS sequence"/>
</dbReference>
<comment type="caution">
    <text evidence="3">The sequence shown here is derived from an EMBL/GenBank/DDBJ whole genome shotgun (WGS) entry which is preliminary data.</text>
</comment>
<accession>A0ABV7ZGL2</accession>
<proteinExistence type="predicted"/>
<organism evidence="3 4">
    <name type="scientific">Deinococcus rufus</name>
    <dbReference type="NCBI Taxonomy" id="2136097"/>
    <lineage>
        <taxon>Bacteria</taxon>
        <taxon>Thermotogati</taxon>
        <taxon>Deinococcota</taxon>
        <taxon>Deinococci</taxon>
        <taxon>Deinococcales</taxon>
        <taxon>Deinococcaceae</taxon>
        <taxon>Deinococcus</taxon>
    </lineage>
</organism>
<dbReference type="SUPFAM" id="SSF56024">
    <property type="entry name" value="Phospholipase D/nuclease"/>
    <property type="match status" value="2"/>
</dbReference>
<dbReference type="PROSITE" id="PS50035">
    <property type="entry name" value="PLD"/>
    <property type="match status" value="2"/>
</dbReference>
<dbReference type="Pfam" id="PF13091">
    <property type="entry name" value="PLDc_2"/>
    <property type="match status" value="1"/>
</dbReference>
<dbReference type="InterPro" id="IPR001736">
    <property type="entry name" value="PLipase_D/transphosphatidylase"/>
</dbReference>
<dbReference type="PANTHER" id="PTHR21248">
    <property type="entry name" value="CARDIOLIPIN SYNTHASE"/>
    <property type="match status" value="1"/>
</dbReference>
<keyword evidence="1" id="KW-0732">Signal</keyword>
<evidence type="ECO:0000259" key="2">
    <source>
        <dbReference type="PROSITE" id="PS50035"/>
    </source>
</evidence>
<sequence length="533" mass="55930">MLRSVLLLLLLMAGSVAPGEEPAPALTGPSETGIVRTLEVGALTFLRSPLPPMPALELDGLGSAVPCPPPTAPLDRVLYDSLAGRGAALSCGNSFAGLLSFPQDEAGVSPQPTSALGGFEAVAETIRAARDEVLLATMIWDDGVGSPGALLAGAIADLRRDLQQHPERHPHGVTVRLLLGNSIRMDRLTDPTASAFSAAQHLLAAGVPLGSDDVPGWRLELANYRYTYPHNHMKLLVVDRQEVLAGGNNVSWFHVPARTPGGLGLRDLALRVRGPVARHAVAAFRDAWHASRLLTCPDVSVAGASVRDCALAASTPPVPLLWAGPPPVAGTARVFGLYRRPGEEDADGALVRLLSAATSEIDLLQSQVSGTPACTLSALAPGGCPAPQAMLPVWQAILTAVQERGVRVRMVLDHDPVLQLETLALLGGLRARLAPLGLADHVQARWFGPAEGQHTKMIVVDGQMLVVGSPNLQFASFGPGGMSEYALATSDPDATARARTLFGFEWARAAPVVLPYWLRVTDAPPAPWAAPAP</sequence>
<reference evidence="4" key="1">
    <citation type="journal article" date="2019" name="Int. J. Syst. Evol. Microbiol.">
        <title>The Global Catalogue of Microorganisms (GCM) 10K type strain sequencing project: providing services to taxonomists for standard genome sequencing and annotation.</title>
        <authorList>
            <consortium name="The Broad Institute Genomics Platform"/>
            <consortium name="The Broad Institute Genome Sequencing Center for Infectious Disease"/>
            <person name="Wu L."/>
            <person name="Ma J."/>
        </authorList>
    </citation>
    <scope>NUCLEOTIDE SEQUENCE [LARGE SCALE GENOMIC DNA]</scope>
    <source>
        <strain evidence="4">CCTCC AB 2017081</strain>
    </source>
</reference>
<dbReference type="Gene3D" id="3.30.870.10">
    <property type="entry name" value="Endonuclease Chain A"/>
    <property type="match status" value="2"/>
</dbReference>
<dbReference type="PANTHER" id="PTHR21248:SF22">
    <property type="entry name" value="PHOSPHOLIPASE D"/>
    <property type="match status" value="1"/>
</dbReference>
<dbReference type="InterPro" id="IPR025202">
    <property type="entry name" value="PLD-like_dom"/>
</dbReference>
<dbReference type="RefSeq" id="WP_322471892.1">
    <property type="nucleotide sequence ID" value="NZ_JBHRZG010000024.1"/>
</dbReference>
<protein>
    <submittedName>
        <fullName evidence="3">Phospholipase D-like domain-containing protein</fullName>
    </submittedName>
</protein>
<dbReference type="EMBL" id="JBHRZG010000024">
    <property type="protein sequence ID" value="MFC3835254.1"/>
    <property type="molecule type" value="Genomic_DNA"/>
</dbReference>
<feature type="domain" description="PLD phosphodiesterase" evidence="2">
    <location>
        <begin position="227"/>
        <end position="254"/>
    </location>
</feature>
<evidence type="ECO:0000313" key="3">
    <source>
        <dbReference type="EMBL" id="MFC3835254.1"/>
    </source>
</evidence>
<feature type="signal peptide" evidence="1">
    <location>
        <begin position="1"/>
        <end position="19"/>
    </location>
</feature>
<feature type="chain" id="PRO_5046280145" evidence="1">
    <location>
        <begin position="20"/>
        <end position="533"/>
    </location>
</feature>